<dbReference type="SUPFAM" id="SSF140478">
    <property type="entry name" value="LemA-like"/>
    <property type="match status" value="1"/>
</dbReference>
<evidence type="ECO:0000256" key="2">
    <source>
        <dbReference type="ARBA" id="ARBA00008854"/>
    </source>
</evidence>
<organism evidence="8 9">
    <name type="scientific">Peptoniphilus stercorisuis</name>
    <dbReference type="NCBI Taxonomy" id="1436965"/>
    <lineage>
        <taxon>Bacteria</taxon>
        <taxon>Bacillati</taxon>
        <taxon>Bacillota</taxon>
        <taxon>Tissierellia</taxon>
        <taxon>Tissierellales</taxon>
        <taxon>Peptoniphilaceae</taxon>
        <taxon>Peptoniphilus</taxon>
    </lineage>
</organism>
<proteinExistence type="inferred from homology"/>
<keyword evidence="9" id="KW-1185">Reference proteome</keyword>
<feature type="transmembrane region" description="Helical" evidence="7">
    <location>
        <begin position="7"/>
        <end position="25"/>
    </location>
</feature>
<reference evidence="8 9" key="1">
    <citation type="submission" date="2021-03" db="EMBL/GenBank/DDBJ databases">
        <title>Genomic Encyclopedia of Type Strains, Phase IV (KMG-IV): sequencing the most valuable type-strain genomes for metagenomic binning, comparative biology and taxonomic classification.</title>
        <authorList>
            <person name="Goeker M."/>
        </authorList>
    </citation>
    <scope>NUCLEOTIDE SEQUENCE [LARGE SCALE GENOMIC DNA]</scope>
    <source>
        <strain evidence="8 9">DSM 27563</strain>
    </source>
</reference>
<evidence type="ECO:0000313" key="9">
    <source>
        <dbReference type="Proteomes" id="UP001519306"/>
    </source>
</evidence>
<dbReference type="Proteomes" id="UP001519306">
    <property type="component" value="Unassembled WGS sequence"/>
</dbReference>
<comment type="subcellular location">
    <subcellularLocation>
        <location evidence="1">Membrane</location>
        <topology evidence="1">Single-pass membrane protein</topology>
    </subcellularLocation>
</comment>
<accession>A0ABS4KBH7</accession>
<evidence type="ECO:0000256" key="3">
    <source>
        <dbReference type="ARBA" id="ARBA00022692"/>
    </source>
</evidence>
<feature type="coiled-coil region" evidence="6">
    <location>
        <begin position="120"/>
        <end position="151"/>
    </location>
</feature>
<dbReference type="InterPro" id="IPR007156">
    <property type="entry name" value="MamQ_LemA"/>
</dbReference>
<keyword evidence="4 7" id="KW-1133">Transmembrane helix</keyword>
<evidence type="ECO:0000256" key="1">
    <source>
        <dbReference type="ARBA" id="ARBA00004167"/>
    </source>
</evidence>
<keyword evidence="6" id="KW-0175">Coiled coil</keyword>
<dbReference type="Gene3D" id="1.20.1440.20">
    <property type="entry name" value="LemA-like domain"/>
    <property type="match status" value="1"/>
</dbReference>
<dbReference type="InterPro" id="IPR023353">
    <property type="entry name" value="LemA-like_dom_sf"/>
</dbReference>
<evidence type="ECO:0000256" key="5">
    <source>
        <dbReference type="ARBA" id="ARBA00023136"/>
    </source>
</evidence>
<gene>
    <name evidence="8" type="ORF">J2Z71_000657</name>
</gene>
<dbReference type="RefSeq" id="WP_210060432.1">
    <property type="nucleotide sequence ID" value="NZ_JAGGLJ010000005.1"/>
</dbReference>
<keyword evidence="5 7" id="KW-0472">Membrane</keyword>
<keyword evidence="3 7" id="KW-0812">Transmembrane</keyword>
<dbReference type="EMBL" id="JAGGLJ010000005">
    <property type="protein sequence ID" value="MBP2025132.1"/>
    <property type="molecule type" value="Genomic_DNA"/>
</dbReference>
<evidence type="ECO:0000313" key="8">
    <source>
        <dbReference type="EMBL" id="MBP2025132.1"/>
    </source>
</evidence>
<evidence type="ECO:0000256" key="7">
    <source>
        <dbReference type="SAM" id="Phobius"/>
    </source>
</evidence>
<dbReference type="PANTHER" id="PTHR34478">
    <property type="entry name" value="PROTEIN LEMA"/>
    <property type="match status" value="1"/>
</dbReference>
<evidence type="ECO:0000256" key="6">
    <source>
        <dbReference type="SAM" id="Coils"/>
    </source>
</evidence>
<dbReference type="Pfam" id="PF04011">
    <property type="entry name" value="LemA"/>
    <property type="match status" value="1"/>
</dbReference>
<comment type="similarity">
    <text evidence="2">Belongs to the LemA family.</text>
</comment>
<dbReference type="PANTHER" id="PTHR34478:SF2">
    <property type="entry name" value="MEMBRANE PROTEIN"/>
    <property type="match status" value="1"/>
</dbReference>
<sequence length="186" mass="21158">MKKNKGLIIVLAVVVLIIAMIVPKYNKLVALDNDVDAAYSQVQIVVKRRADLIPNLVNVVKGYATHEEETFTKVTEARSNVEKAKNAEELANANNELSSAINGLNVVVERYPELKANTNFLDLQAQLEGTENRISTERQRYNEKVKEYNKEVRSFPMNIFAKMFGFEKKAYFEISAEDEKVPEVKF</sequence>
<comment type="caution">
    <text evidence="8">The sequence shown here is derived from an EMBL/GenBank/DDBJ whole genome shotgun (WGS) entry which is preliminary data.</text>
</comment>
<name>A0ABS4KBH7_9FIRM</name>
<protein>
    <submittedName>
        <fullName evidence="8">LemA protein</fullName>
    </submittedName>
</protein>
<evidence type="ECO:0000256" key="4">
    <source>
        <dbReference type="ARBA" id="ARBA00022989"/>
    </source>
</evidence>